<feature type="chain" id="PRO_5046244300" evidence="3">
    <location>
        <begin position="22"/>
        <end position="619"/>
    </location>
</feature>
<feature type="signal peptide" evidence="3">
    <location>
        <begin position="1"/>
        <end position="21"/>
    </location>
</feature>
<sequence>MKTFIFITVSFLLQCTISLFAQQAPKAPKPPKTSKTAVAVTPNITIVSNGNYNYSINTSSDQENISISISNSNDTYSMKARFQQEKYEEIKNLLINELGNNNLTINNSIYKWVVPASGDEIYTVHLSDKKLRIHLNKEEAASSLIKKIINLGDVAKSIIANDSKDADRIQREADRARRRADQMKQEAERMAHLAQLQAKRAMVQAEKTAERARAQAERAAKHAELQARQEAERRAHLAQLQAKRAMIDHERTAEHARMQAERVAKHAELQARQEAERVAHLARLQAKQAMIDREKIAEKAEQMAIEAQEHAEHVAADVRAHAEEIARHAEEQARRHQEQIQQNAEEAIRNAEKNIREQEIIRKEELERIRKDVEEQLQRNIEQLKINAENIQKKIEKDAARLEEEAKRLEKESIRLEKEAHHKGGISTSAKTLLNTPKTLYKGTSTNDTNWKWPALQQELLTYLTTHHKSDTNDINLIYDTSGVYINGQQLSPVQKNKFVSIIKKHLSSQKKYFSFYKNNNNIIIINEGISLEKLTKELTEKGFIDSAVKENTLEINGYNTYKNGVQMTNEENRTINTILQKYNVIPAPGKTMRVISKNLYLGYKIGDNGFMGTIVINK</sequence>
<organism evidence="4 5">
    <name type="scientific">Aquimarina hainanensis</name>
    <dbReference type="NCBI Taxonomy" id="1578017"/>
    <lineage>
        <taxon>Bacteria</taxon>
        <taxon>Pseudomonadati</taxon>
        <taxon>Bacteroidota</taxon>
        <taxon>Flavobacteriia</taxon>
        <taxon>Flavobacteriales</taxon>
        <taxon>Flavobacteriaceae</taxon>
        <taxon>Aquimarina</taxon>
    </lineage>
</organism>
<evidence type="ECO:0000313" key="4">
    <source>
        <dbReference type="EMBL" id="MFD2592918.1"/>
    </source>
</evidence>
<gene>
    <name evidence="4" type="ORF">ACFSTE_18920</name>
</gene>
<accession>A0ABW5NC50</accession>
<dbReference type="EMBL" id="JBHULX010000039">
    <property type="protein sequence ID" value="MFD2592918.1"/>
    <property type="molecule type" value="Genomic_DNA"/>
</dbReference>
<dbReference type="Proteomes" id="UP001597459">
    <property type="component" value="Unassembled WGS sequence"/>
</dbReference>
<name>A0ABW5NC50_9FLAO</name>
<evidence type="ECO:0000313" key="5">
    <source>
        <dbReference type="Proteomes" id="UP001597459"/>
    </source>
</evidence>
<protein>
    <submittedName>
        <fullName evidence="4">Uncharacterized protein</fullName>
    </submittedName>
</protein>
<evidence type="ECO:0000256" key="1">
    <source>
        <dbReference type="SAM" id="Coils"/>
    </source>
</evidence>
<feature type="coiled-coil region" evidence="1">
    <location>
        <begin position="319"/>
        <end position="419"/>
    </location>
</feature>
<proteinExistence type="predicted"/>
<evidence type="ECO:0000256" key="3">
    <source>
        <dbReference type="SAM" id="SignalP"/>
    </source>
</evidence>
<dbReference type="RefSeq" id="WP_378255101.1">
    <property type="nucleotide sequence ID" value="NZ_JBHSJV010000001.1"/>
</dbReference>
<keyword evidence="5" id="KW-1185">Reference proteome</keyword>
<evidence type="ECO:0000256" key="2">
    <source>
        <dbReference type="SAM" id="MobiDB-lite"/>
    </source>
</evidence>
<keyword evidence="3" id="KW-0732">Signal</keyword>
<reference evidence="5" key="1">
    <citation type="journal article" date="2019" name="Int. J. Syst. Evol. Microbiol.">
        <title>The Global Catalogue of Microorganisms (GCM) 10K type strain sequencing project: providing services to taxonomists for standard genome sequencing and annotation.</title>
        <authorList>
            <consortium name="The Broad Institute Genomics Platform"/>
            <consortium name="The Broad Institute Genome Sequencing Center for Infectious Disease"/>
            <person name="Wu L."/>
            <person name="Ma J."/>
        </authorList>
    </citation>
    <scope>NUCLEOTIDE SEQUENCE [LARGE SCALE GENOMIC DNA]</scope>
    <source>
        <strain evidence="5">KCTC 42423</strain>
    </source>
</reference>
<keyword evidence="1" id="KW-0175">Coiled coil</keyword>
<comment type="caution">
    <text evidence="4">The sequence shown here is derived from an EMBL/GenBank/DDBJ whole genome shotgun (WGS) entry which is preliminary data.</text>
</comment>
<feature type="region of interest" description="Disordered" evidence="2">
    <location>
        <begin position="211"/>
        <end position="234"/>
    </location>
</feature>